<gene>
    <name evidence="1" type="ORF">L1049_000030</name>
</gene>
<dbReference type="EMBL" id="JBBPBK010000200">
    <property type="protein sequence ID" value="KAK9266242.1"/>
    <property type="molecule type" value="Genomic_DNA"/>
</dbReference>
<dbReference type="AlphaFoldDB" id="A0AAP0N5X4"/>
<sequence>MQEIDMLEWANPEKKPMGKEKVVEKEVPKKLKCVLAIEDCEEVPVPAFQTVSEPLQNWYTEGSPVLVLRKEESKPIEDM</sequence>
<evidence type="ECO:0000313" key="2">
    <source>
        <dbReference type="Proteomes" id="UP001415857"/>
    </source>
</evidence>
<keyword evidence="2" id="KW-1185">Reference proteome</keyword>
<reference evidence="1 2" key="1">
    <citation type="journal article" date="2024" name="Plant J.">
        <title>Genome sequences and population genomics reveal climatic adaptation and genomic divergence between two closely related sweetgum species.</title>
        <authorList>
            <person name="Xu W.Q."/>
            <person name="Ren C.Q."/>
            <person name="Zhang X.Y."/>
            <person name="Comes H.P."/>
            <person name="Liu X.H."/>
            <person name="Li Y.G."/>
            <person name="Kettle C.J."/>
            <person name="Jalonen R."/>
            <person name="Gaisberger H."/>
            <person name="Ma Y.Z."/>
            <person name="Qiu Y.X."/>
        </authorList>
    </citation>
    <scope>NUCLEOTIDE SEQUENCE [LARGE SCALE GENOMIC DNA]</scope>
    <source>
        <strain evidence="1">Hangzhou</strain>
    </source>
</reference>
<evidence type="ECO:0000313" key="1">
    <source>
        <dbReference type="EMBL" id="KAK9266242.1"/>
    </source>
</evidence>
<name>A0AAP0N5X4_LIQFO</name>
<organism evidence="1 2">
    <name type="scientific">Liquidambar formosana</name>
    <name type="common">Formosan gum</name>
    <dbReference type="NCBI Taxonomy" id="63359"/>
    <lineage>
        <taxon>Eukaryota</taxon>
        <taxon>Viridiplantae</taxon>
        <taxon>Streptophyta</taxon>
        <taxon>Embryophyta</taxon>
        <taxon>Tracheophyta</taxon>
        <taxon>Spermatophyta</taxon>
        <taxon>Magnoliopsida</taxon>
        <taxon>eudicotyledons</taxon>
        <taxon>Gunneridae</taxon>
        <taxon>Pentapetalae</taxon>
        <taxon>Saxifragales</taxon>
        <taxon>Altingiaceae</taxon>
        <taxon>Liquidambar</taxon>
    </lineage>
</organism>
<comment type="caution">
    <text evidence="1">The sequence shown here is derived from an EMBL/GenBank/DDBJ whole genome shotgun (WGS) entry which is preliminary data.</text>
</comment>
<proteinExistence type="predicted"/>
<protein>
    <submittedName>
        <fullName evidence="1">Uncharacterized protein</fullName>
    </submittedName>
</protein>
<dbReference type="Proteomes" id="UP001415857">
    <property type="component" value="Unassembled WGS sequence"/>
</dbReference>
<accession>A0AAP0N5X4</accession>